<reference evidence="1 2" key="1">
    <citation type="submission" date="2021-06" db="EMBL/GenBank/DDBJ databases">
        <title>Caerostris darwini draft genome.</title>
        <authorList>
            <person name="Kono N."/>
            <person name="Arakawa K."/>
        </authorList>
    </citation>
    <scope>NUCLEOTIDE SEQUENCE [LARGE SCALE GENOMIC DNA]</scope>
</reference>
<gene>
    <name evidence="1" type="primary">FBXL2</name>
    <name evidence="1" type="ORF">CDAR_451511</name>
</gene>
<dbReference type="Proteomes" id="UP001054837">
    <property type="component" value="Unassembled WGS sequence"/>
</dbReference>
<dbReference type="InterPro" id="IPR032675">
    <property type="entry name" value="LRR_dom_sf"/>
</dbReference>
<keyword evidence="2" id="KW-1185">Reference proteome</keyword>
<organism evidence="1 2">
    <name type="scientific">Caerostris darwini</name>
    <dbReference type="NCBI Taxonomy" id="1538125"/>
    <lineage>
        <taxon>Eukaryota</taxon>
        <taxon>Metazoa</taxon>
        <taxon>Ecdysozoa</taxon>
        <taxon>Arthropoda</taxon>
        <taxon>Chelicerata</taxon>
        <taxon>Arachnida</taxon>
        <taxon>Araneae</taxon>
        <taxon>Araneomorphae</taxon>
        <taxon>Entelegynae</taxon>
        <taxon>Araneoidea</taxon>
        <taxon>Araneidae</taxon>
        <taxon>Caerostris</taxon>
    </lineage>
</organism>
<sequence>SLSHCELITDDGIRHLGTAPCSSRYLAVLELDNCPLITDQALDHLITCHNLERIELYDCQLITRTGIRKIRTHLPALRVHAYFAPMTPPPSAGGGRPRYCRCCVIL</sequence>
<dbReference type="EMBL" id="BPLQ01007760">
    <property type="protein sequence ID" value="GIY32262.1"/>
    <property type="molecule type" value="Genomic_DNA"/>
</dbReference>
<dbReference type="AlphaFoldDB" id="A0AAV4SIB4"/>
<evidence type="ECO:0000313" key="2">
    <source>
        <dbReference type="Proteomes" id="UP001054837"/>
    </source>
</evidence>
<dbReference type="Gene3D" id="3.80.10.10">
    <property type="entry name" value="Ribonuclease Inhibitor"/>
    <property type="match status" value="1"/>
</dbReference>
<feature type="non-terminal residue" evidence="1">
    <location>
        <position position="1"/>
    </location>
</feature>
<name>A0AAV4SIB4_9ARAC</name>
<evidence type="ECO:0000313" key="1">
    <source>
        <dbReference type="EMBL" id="GIY32262.1"/>
    </source>
</evidence>
<accession>A0AAV4SIB4</accession>
<evidence type="ECO:0008006" key="3">
    <source>
        <dbReference type="Google" id="ProtNLM"/>
    </source>
</evidence>
<comment type="caution">
    <text evidence="1">The sequence shown here is derived from an EMBL/GenBank/DDBJ whole genome shotgun (WGS) entry which is preliminary data.</text>
</comment>
<protein>
    <recommendedName>
        <fullName evidence="3">F-box/LRR-repeat protein 20</fullName>
    </recommendedName>
</protein>
<dbReference type="SUPFAM" id="SSF52047">
    <property type="entry name" value="RNI-like"/>
    <property type="match status" value="1"/>
</dbReference>
<proteinExistence type="predicted"/>